<dbReference type="NCBIfam" id="NF004359">
    <property type="entry name" value="PRK05738.1-3"/>
    <property type="match status" value="1"/>
</dbReference>
<evidence type="ECO:0000256" key="5">
    <source>
        <dbReference type="ARBA" id="ARBA00023274"/>
    </source>
</evidence>
<evidence type="ECO:0000256" key="6">
    <source>
        <dbReference type="HAMAP-Rule" id="MF_01369"/>
    </source>
</evidence>
<dbReference type="Pfam" id="PF00276">
    <property type="entry name" value="Ribosomal_L23"/>
    <property type="match status" value="1"/>
</dbReference>
<dbReference type="Gene3D" id="3.30.70.330">
    <property type="match status" value="1"/>
</dbReference>
<accession>A0A6S6TY71</accession>
<dbReference type="GO" id="GO:0003735">
    <property type="term" value="F:structural constituent of ribosome"/>
    <property type="evidence" value="ECO:0007669"/>
    <property type="project" value="InterPro"/>
</dbReference>
<name>A0A6S6TY71_9GAMM</name>
<keyword evidence="3 6" id="KW-0694">RNA-binding</keyword>
<comment type="subunit">
    <text evidence="6">Part of the 50S ribosomal subunit. Contacts protein L29, and trigger factor when it is bound to the ribosome.</text>
</comment>
<keyword evidence="2 6" id="KW-0699">rRNA-binding</keyword>
<proteinExistence type="inferred from homology"/>
<dbReference type="AlphaFoldDB" id="A0A6S6TY71"/>
<evidence type="ECO:0000256" key="3">
    <source>
        <dbReference type="ARBA" id="ARBA00022884"/>
    </source>
</evidence>
<dbReference type="FunFam" id="3.30.70.330:FF:000001">
    <property type="entry name" value="50S ribosomal protein L23"/>
    <property type="match status" value="1"/>
</dbReference>
<dbReference type="InterPro" id="IPR012678">
    <property type="entry name" value="Ribosomal_uL23/eL15/eS24_sf"/>
</dbReference>
<dbReference type="NCBIfam" id="NF004366">
    <property type="entry name" value="PRK05738.3-2"/>
    <property type="match status" value="1"/>
</dbReference>
<dbReference type="EMBL" id="CACVAV010000358">
    <property type="protein sequence ID" value="CAA6823097.1"/>
    <property type="molecule type" value="Genomic_DNA"/>
</dbReference>
<reference evidence="7" key="1">
    <citation type="submission" date="2020-01" db="EMBL/GenBank/DDBJ databases">
        <authorList>
            <person name="Meier V. D."/>
            <person name="Meier V D."/>
        </authorList>
    </citation>
    <scope>NUCLEOTIDE SEQUENCE</scope>
    <source>
        <strain evidence="7">HLG_WM_MAG_08</strain>
    </source>
</reference>
<dbReference type="PANTHER" id="PTHR11620">
    <property type="entry name" value="60S RIBOSOMAL PROTEIN L23A"/>
    <property type="match status" value="1"/>
</dbReference>
<sequence length="97" mass="11108">MNQDHLYQVLLAPRMTEKTVLLSESSNQYVFKVATTATKKDIKQAVEMLFEVKVDRVQTVNVKGKQKNFSRRSGKRSDWKKAYIRLAEGQSLDASAE</sequence>
<dbReference type="GO" id="GO:1990904">
    <property type="term" value="C:ribonucleoprotein complex"/>
    <property type="evidence" value="ECO:0007669"/>
    <property type="project" value="UniProtKB-KW"/>
</dbReference>
<protein>
    <recommendedName>
        <fullName evidence="6">Large ribosomal subunit protein uL23</fullName>
    </recommendedName>
</protein>
<organism evidence="7">
    <name type="scientific">uncultured Thiotrichaceae bacterium</name>
    <dbReference type="NCBI Taxonomy" id="298394"/>
    <lineage>
        <taxon>Bacteria</taxon>
        <taxon>Pseudomonadati</taxon>
        <taxon>Pseudomonadota</taxon>
        <taxon>Gammaproteobacteria</taxon>
        <taxon>Thiotrichales</taxon>
        <taxon>Thiotrichaceae</taxon>
        <taxon>environmental samples</taxon>
    </lineage>
</organism>
<gene>
    <name evidence="6" type="primary">rplW</name>
    <name evidence="7" type="ORF">HELGO_WM23455</name>
</gene>
<comment type="function">
    <text evidence="6">One of the early assembly proteins it binds 23S rRNA. One of the proteins that surrounds the polypeptide exit tunnel on the outside of the ribosome. Forms the main docking site for trigger factor binding to the ribosome.</text>
</comment>
<keyword evidence="5 6" id="KW-0687">Ribonucleoprotein</keyword>
<comment type="similarity">
    <text evidence="1 6">Belongs to the universal ribosomal protein uL23 family.</text>
</comment>
<dbReference type="GO" id="GO:0019843">
    <property type="term" value="F:rRNA binding"/>
    <property type="evidence" value="ECO:0007669"/>
    <property type="project" value="UniProtKB-UniRule"/>
</dbReference>
<evidence type="ECO:0000313" key="7">
    <source>
        <dbReference type="EMBL" id="CAA6823097.1"/>
    </source>
</evidence>
<dbReference type="InterPro" id="IPR012677">
    <property type="entry name" value="Nucleotide-bd_a/b_plait_sf"/>
</dbReference>
<dbReference type="InterPro" id="IPR013025">
    <property type="entry name" value="Ribosomal_uL23-like"/>
</dbReference>
<dbReference type="HAMAP" id="MF_01369_B">
    <property type="entry name" value="Ribosomal_uL23_B"/>
    <property type="match status" value="1"/>
</dbReference>
<dbReference type="SUPFAM" id="SSF54189">
    <property type="entry name" value="Ribosomal proteins S24e, L23 and L15e"/>
    <property type="match status" value="1"/>
</dbReference>
<evidence type="ECO:0000256" key="2">
    <source>
        <dbReference type="ARBA" id="ARBA00022730"/>
    </source>
</evidence>
<keyword evidence="4 6" id="KW-0689">Ribosomal protein</keyword>
<evidence type="ECO:0000256" key="4">
    <source>
        <dbReference type="ARBA" id="ARBA00022980"/>
    </source>
</evidence>
<dbReference type="NCBIfam" id="NF004363">
    <property type="entry name" value="PRK05738.2-4"/>
    <property type="match status" value="1"/>
</dbReference>
<evidence type="ECO:0000256" key="1">
    <source>
        <dbReference type="ARBA" id="ARBA00006700"/>
    </source>
</evidence>
<dbReference type="GO" id="GO:0006412">
    <property type="term" value="P:translation"/>
    <property type="evidence" value="ECO:0007669"/>
    <property type="project" value="UniProtKB-UniRule"/>
</dbReference>
<dbReference type="GO" id="GO:0005840">
    <property type="term" value="C:ribosome"/>
    <property type="evidence" value="ECO:0007669"/>
    <property type="project" value="UniProtKB-KW"/>
</dbReference>